<dbReference type="EMBL" id="BMKW01000002">
    <property type="protein sequence ID" value="GGJ05138.1"/>
    <property type="molecule type" value="Genomic_DNA"/>
</dbReference>
<name>A0A917NJB5_9PROT</name>
<gene>
    <name evidence="1" type="ORF">GCM10011320_10070</name>
</gene>
<dbReference type="RefSeq" id="WP_188965820.1">
    <property type="nucleotide sequence ID" value="NZ_BMKW01000002.1"/>
</dbReference>
<reference evidence="1" key="2">
    <citation type="submission" date="2020-09" db="EMBL/GenBank/DDBJ databases">
        <authorList>
            <person name="Sun Q."/>
            <person name="Zhou Y."/>
        </authorList>
    </citation>
    <scope>NUCLEOTIDE SEQUENCE</scope>
    <source>
        <strain evidence="1">CGMCC 1.3617</strain>
    </source>
</reference>
<protein>
    <submittedName>
        <fullName evidence="1">Uncharacterized protein</fullName>
    </submittedName>
</protein>
<evidence type="ECO:0000313" key="2">
    <source>
        <dbReference type="Proteomes" id="UP000661507"/>
    </source>
</evidence>
<comment type="caution">
    <text evidence="1">The sequence shown here is derived from an EMBL/GenBank/DDBJ whole genome shotgun (WGS) entry which is preliminary data.</text>
</comment>
<reference evidence="1" key="1">
    <citation type="journal article" date="2014" name="Int. J. Syst. Evol. Microbiol.">
        <title>Complete genome sequence of Corynebacterium casei LMG S-19264T (=DSM 44701T), isolated from a smear-ripened cheese.</title>
        <authorList>
            <consortium name="US DOE Joint Genome Institute (JGI-PGF)"/>
            <person name="Walter F."/>
            <person name="Albersmeier A."/>
            <person name="Kalinowski J."/>
            <person name="Ruckert C."/>
        </authorList>
    </citation>
    <scope>NUCLEOTIDE SEQUENCE</scope>
    <source>
        <strain evidence="1">CGMCC 1.3617</strain>
    </source>
</reference>
<accession>A0A917NJB5</accession>
<organism evidence="1 2">
    <name type="scientific">Neoroseomonas lacus</name>
    <dbReference type="NCBI Taxonomy" id="287609"/>
    <lineage>
        <taxon>Bacteria</taxon>
        <taxon>Pseudomonadati</taxon>
        <taxon>Pseudomonadota</taxon>
        <taxon>Alphaproteobacteria</taxon>
        <taxon>Acetobacterales</taxon>
        <taxon>Acetobacteraceae</taxon>
        <taxon>Neoroseomonas</taxon>
    </lineage>
</organism>
<evidence type="ECO:0000313" key="1">
    <source>
        <dbReference type="EMBL" id="GGJ05138.1"/>
    </source>
</evidence>
<sequence>MPAVPVLLKVSPQGQVTLRRAMRAALKDPRHFEAWIENGTLMLRPALAASPAEAEALFSTQAITREVLVEALRVVRERRARQSRS</sequence>
<dbReference type="Proteomes" id="UP000661507">
    <property type="component" value="Unassembled WGS sequence"/>
</dbReference>
<dbReference type="AlphaFoldDB" id="A0A917NJB5"/>
<keyword evidence="2" id="KW-1185">Reference proteome</keyword>
<proteinExistence type="predicted"/>